<comment type="caution">
    <text evidence="3">The sequence shown here is derived from an EMBL/GenBank/DDBJ whole genome shotgun (WGS) entry which is preliminary data.</text>
</comment>
<accession>A0A2U1N8B3</accession>
<feature type="region of interest" description="Disordered" evidence="2">
    <location>
        <begin position="1"/>
        <end position="188"/>
    </location>
</feature>
<feature type="coiled-coil region" evidence="1">
    <location>
        <begin position="341"/>
        <end position="375"/>
    </location>
</feature>
<proteinExistence type="predicted"/>
<feature type="compositionally biased region" description="Basic and acidic residues" evidence="2">
    <location>
        <begin position="43"/>
        <end position="53"/>
    </location>
</feature>
<sequence>MAEFLELPDWEGTSFSVGEQLPAGHQRPNRTTPPRAAGQAIPAKDHLMKKAEKADEDVLNAKEKKEQEARRRAALKRAGEGSSAAGAEAEEANGPQSDLDDIDLFLNEDGRVQGNQEGNDGDNAEGHEAGENIAGGGGGLVGQEEAEGSRHERSVSPHIHPVNEEAPRDSHPAASDGHSVQRSGPSKRPVINILSDADQSVQQADRFIPEWSLRNDVRLNSYCACRELLVHLPTPAEQAALDELDNIELARQGYEYLGTSTVTQAEILRRFRHLNADYRELSTIHEGCSGAVEKAEQERDAQADRYGKLEADFNGLQWRYEAVAKREKELFEASKGFDREREVWLEKNAEQADRINQLEAQLAASQEQVNKLTVDKADLTASLAQEDIVRQNLVKSLFPTVFRRLSDSREYKQALVKPFSLAYSAGWKEGVRVGRTAEEAEKIYSTSKKVNREAPAVWKAEFNKVFALEFPYIKKIVDSHRLPLGDLMNIFPDSPTPLGLLSAPGPTVEAPTGHTAESDVNAS</sequence>
<feature type="compositionally biased region" description="Basic and acidic residues" evidence="2">
    <location>
        <begin position="147"/>
        <end position="171"/>
    </location>
</feature>
<feature type="compositionally biased region" description="Basic and acidic residues" evidence="2">
    <location>
        <begin position="59"/>
        <end position="71"/>
    </location>
</feature>
<evidence type="ECO:0000313" key="3">
    <source>
        <dbReference type="EMBL" id="PWA69734.1"/>
    </source>
</evidence>
<evidence type="ECO:0000256" key="2">
    <source>
        <dbReference type="SAM" id="MobiDB-lite"/>
    </source>
</evidence>
<organism evidence="3 4">
    <name type="scientific">Artemisia annua</name>
    <name type="common">Sweet wormwood</name>
    <dbReference type="NCBI Taxonomy" id="35608"/>
    <lineage>
        <taxon>Eukaryota</taxon>
        <taxon>Viridiplantae</taxon>
        <taxon>Streptophyta</taxon>
        <taxon>Embryophyta</taxon>
        <taxon>Tracheophyta</taxon>
        <taxon>Spermatophyta</taxon>
        <taxon>Magnoliopsida</taxon>
        <taxon>eudicotyledons</taxon>
        <taxon>Gunneridae</taxon>
        <taxon>Pentapetalae</taxon>
        <taxon>asterids</taxon>
        <taxon>campanulids</taxon>
        <taxon>Asterales</taxon>
        <taxon>Asteraceae</taxon>
        <taxon>Asteroideae</taxon>
        <taxon>Anthemideae</taxon>
        <taxon>Artemisiinae</taxon>
        <taxon>Artemisia</taxon>
    </lineage>
</organism>
<dbReference type="Proteomes" id="UP000245207">
    <property type="component" value="Unassembled WGS sequence"/>
</dbReference>
<name>A0A2U1N8B3_ARTAN</name>
<reference evidence="3 4" key="1">
    <citation type="journal article" date="2018" name="Mol. Plant">
        <title>The genome of Artemisia annua provides insight into the evolution of Asteraceae family and artemisinin biosynthesis.</title>
        <authorList>
            <person name="Shen Q."/>
            <person name="Zhang L."/>
            <person name="Liao Z."/>
            <person name="Wang S."/>
            <person name="Yan T."/>
            <person name="Shi P."/>
            <person name="Liu M."/>
            <person name="Fu X."/>
            <person name="Pan Q."/>
            <person name="Wang Y."/>
            <person name="Lv Z."/>
            <person name="Lu X."/>
            <person name="Zhang F."/>
            <person name="Jiang W."/>
            <person name="Ma Y."/>
            <person name="Chen M."/>
            <person name="Hao X."/>
            <person name="Li L."/>
            <person name="Tang Y."/>
            <person name="Lv G."/>
            <person name="Zhou Y."/>
            <person name="Sun X."/>
            <person name="Brodelius P.E."/>
            <person name="Rose J.K.C."/>
            <person name="Tang K."/>
        </authorList>
    </citation>
    <scope>NUCLEOTIDE SEQUENCE [LARGE SCALE GENOMIC DNA]</scope>
    <source>
        <strain evidence="4">cv. Huhao1</strain>
        <tissue evidence="3">Leaf</tissue>
    </source>
</reference>
<evidence type="ECO:0000256" key="1">
    <source>
        <dbReference type="SAM" id="Coils"/>
    </source>
</evidence>
<gene>
    <name evidence="3" type="ORF">CTI12_AA295380</name>
</gene>
<evidence type="ECO:0000313" key="4">
    <source>
        <dbReference type="Proteomes" id="UP000245207"/>
    </source>
</evidence>
<dbReference type="EMBL" id="PKPP01003373">
    <property type="protein sequence ID" value="PWA69734.1"/>
    <property type="molecule type" value="Genomic_DNA"/>
</dbReference>
<keyword evidence="1" id="KW-0175">Coiled coil</keyword>
<keyword evidence="4" id="KW-1185">Reference proteome</keyword>
<protein>
    <submittedName>
        <fullName evidence="3">Transposase (Putative), gypsy type</fullName>
    </submittedName>
</protein>
<dbReference type="AlphaFoldDB" id="A0A2U1N8B3"/>
<feature type="region of interest" description="Disordered" evidence="2">
    <location>
        <begin position="501"/>
        <end position="523"/>
    </location>
</feature>